<evidence type="ECO:0000256" key="3">
    <source>
        <dbReference type="ARBA" id="ARBA00022827"/>
    </source>
</evidence>
<dbReference type="InterPro" id="IPR000960">
    <property type="entry name" value="Flavin_mOase"/>
</dbReference>
<dbReference type="EMBL" id="KV453842">
    <property type="protein sequence ID" value="ODV90111.1"/>
    <property type="molecule type" value="Genomic_DNA"/>
</dbReference>
<dbReference type="PRINTS" id="PR00370">
    <property type="entry name" value="FMOXYGENASE"/>
</dbReference>
<dbReference type="InterPro" id="IPR050346">
    <property type="entry name" value="FMO-like"/>
</dbReference>
<dbReference type="Gene3D" id="3.50.50.60">
    <property type="entry name" value="FAD/NAD(P)-binding domain"/>
    <property type="match status" value="2"/>
</dbReference>
<sequence length="456" mass="51887">MKRVGIIGGGPSGIIAIRCFLSSGFDVVVFERRRTAGGLWNYTAESCKIPCPSTDPWCSLPATASGNWDSAMYDSLDTNIPKQLMDVTDFPFDERIPMFPERQDVLEYMNAFAEPYLKYVRFNTLVESVDKPKDKWVVVSKDLDSGKLSTSEFDYIVVASGNYDMPYIPEFEGLKEWNEKYPGSVLHSRSYRSPDTFYGKTIVVGNSASGLDISYQISNYAELPVIRSIRSESRLPGPEFCLTPEERAARIRDVGVIKRFDYTNRSVVLADGEVIENVQFVVFATGYLKNIPFLQNYHCTHPLISANGTHFTNIYKQLLNVDDPSLAFLAAQRFILPMRIAEVQSAWLARVWNGDITLPQHDVMLKDYNDRLEAQGDGKEFHDLKKLEDVQYYRELQSDCATTEGFQPKPFTDEDANLRANVKMVKTAYLDRYREEGVKSTSIEELMQAGYLKDYQ</sequence>
<keyword evidence="7" id="KW-1185">Reference proteome</keyword>
<dbReference type="PIRSF" id="PIRSF000332">
    <property type="entry name" value="FMO"/>
    <property type="match status" value="1"/>
</dbReference>
<evidence type="ECO:0000256" key="4">
    <source>
        <dbReference type="ARBA" id="ARBA00022857"/>
    </source>
</evidence>
<dbReference type="Pfam" id="PF00743">
    <property type="entry name" value="FMO-like"/>
    <property type="match status" value="2"/>
</dbReference>
<organism evidence="6 7">
    <name type="scientific">Tortispora caseinolytica NRRL Y-17796</name>
    <dbReference type="NCBI Taxonomy" id="767744"/>
    <lineage>
        <taxon>Eukaryota</taxon>
        <taxon>Fungi</taxon>
        <taxon>Dikarya</taxon>
        <taxon>Ascomycota</taxon>
        <taxon>Saccharomycotina</taxon>
        <taxon>Trigonopsidomycetes</taxon>
        <taxon>Trigonopsidales</taxon>
        <taxon>Trigonopsidaceae</taxon>
        <taxon>Tortispora</taxon>
    </lineage>
</organism>
<evidence type="ECO:0000256" key="1">
    <source>
        <dbReference type="ARBA" id="ARBA00009183"/>
    </source>
</evidence>
<keyword evidence="5" id="KW-0560">Oxidoreductase</keyword>
<dbReference type="InterPro" id="IPR036188">
    <property type="entry name" value="FAD/NAD-bd_sf"/>
</dbReference>
<dbReference type="SUPFAM" id="SSF51905">
    <property type="entry name" value="FAD/NAD(P)-binding domain"/>
    <property type="match status" value="2"/>
</dbReference>
<comment type="similarity">
    <text evidence="1">Belongs to the FMO family.</text>
</comment>
<dbReference type="Proteomes" id="UP000095023">
    <property type="component" value="Unassembled WGS sequence"/>
</dbReference>
<dbReference type="OrthoDB" id="66881at2759"/>
<name>A0A1E4TEB8_9ASCO</name>
<evidence type="ECO:0000256" key="5">
    <source>
        <dbReference type="ARBA" id="ARBA00023002"/>
    </source>
</evidence>
<keyword evidence="2" id="KW-0285">Flavoprotein</keyword>
<gene>
    <name evidence="6" type="ORF">CANCADRAFT_31168</name>
</gene>
<accession>A0A1E4TEB8</accession>
<reference evidence="7" key="1">
    <citation type="submission" date="2016-02" db="EMBL/GenBank/DDBJ databases">
        <title>Comparative genomics of biotechnologically important yeasts.</title>
        <authorList>
            <consortium name="DOE Joint Genome Institute"/>
            <person name="Riley R."/>
            <person name="Haridas S."/>
            <person name="Wolfe K.H."/>
            <person name="Lopes M.R."/>
            <person name="Hittinger C.T."/>
            <person name="Goker M."/>
            <person name="Salamov A."/>
            <person name="Wisecaver J."/>
            <person name="Long T.M."/>
            <person name="Aerts A.L."/>
            <person name="Barry K."/>
            <person name="Choi C."/>
            <person name="Clum A."/>
            <person name="Coughlan A.Y."/>
            <person name="Deshpande S."/>
            <person name="Douglass A.P."/>
            <person name="Hanson S.J."/>
            <person name="Klenk H.-P."/>
            <person name="Labutti K."/>
            <person name="Lapidus A."/>
            <person name="Lindquist E."/>
            <person name="Lipzen A."/>
            <person name="Meier-Kolthoff J.P."/>
            <person name="Ohm R.A."/>
            <person name="Otillar R.P."/>
            <person name="Pangilinan J."/>
            <person name="Peng Y."/>
            <person name="Rokas A."/>
            <person name="Rosa C.A."/>
            <person name="Scheuner C."/>
            <person name="Sibirny A.A."/>
            <person name="Slot J.C."/>
            <person name="Stielow J.B."/>
            <person name="Sun H."/>
            <person name="Kurtzman C.P."/>
            <person name="Blackwell M."/>
            <person name="Jeffries T.W."/>
            <person name="Grigoriev I.V."/>
        </authorList>
    </citation>
    <scope>NUCLEOTIDE SEQUENCE [LARGE SCALE GENOMIC DNA]</scope>
    <source>
        <strain evidence="7">NRRL Y-17796</strain>
    </source>
</reference>
<evidence type="ECO:0008006" key="8">
    <source>
        <dbReference type="Google" id="ProtNLM"/>
    </source>
</evidence>
<dbReference type="GO" id="GO:0050661">
    <property type="term" value="F:NADP binding"/>
    <property type="evidence" value="ECO:0007669"/>
    <property type="project" value="InterPro"/>
</dbReference>
<evidence type="ECO:0000256" key="2">
    <source>
        <dbReference type="ARBA" id="ARBA00022630"/>
    </source>
</evidence>
<dbReference type="GO" id="GO:0050660">
    <property type="term" value="F:flavin adenine dinucleotide binding"/>
    <property type="evidence" value="ECO:0007669"/>
    <property type="project" value="InterPro"/>
</dbReference>
<dbReference type="InterPro" id="IPR020946">
    <property type="entry name" value="Flavin_mOase-like"/>
</dbReference>
<keyword evidence="3" id="KW-0274">FAD</keyword>
<dbReference type="PANTHER" id="PTHR23023">
    <property type="entry name" value="DIMETHYLANILINE MONOOXYGENASE"/>
    <property type="match status" value="1"/>
</dbReference>
<evidence type="ECO:0000313" key="7">
    <source>
        <dbReference type="Proteomes" id="UP000095023"/>
    </source>
</evidence>
<protein>
    <recommendedName>
        <fullName evidence="8">FAD/NAD(P)-binding domain-containing protein</fullName>
    </recommendedName>
</protein>
<evidence type="ECO:0000313" key="6">
    <source>
        <dbReference type="EMBL" id="ODV90111.1"/>
    </source>
</evidence>
<proteinExistence type="inferred from homology"/>
<keyword evidence="4" id="KW-0521">NADP</keyword>
<dbReference type="GO" id="GO:0004499">
    <property type="term" value="F:N,N-dimethylaniline monooxygenase activity"/>
    <property type="evidence" value="ECO:0007669"/>
    <property type="project" value="InterPro"/>
</dbReference>
<dbReference type="AlphaFoldDB" id="A0A1E4TEB8"/>